<sequence length="209" mass="22955">MRQCWLRGLWRPVLLSTCLLSLLTSCEVLRSSGPSHSVSRRSGSSGSVARRTSTGKTPNRPPAVPAKSAGRVVDSRTYENQYVPEVVKIARTYTGTPYRSGGNTTTGIDCSGLVYAVFNTVGLRMPRISWQQSEVGREVEVTDILPGDLIFFVPDKGQAGYVSHTGIVTEVHGSNNIRFIHASSSRGVREDNLFADYFKGRFVKALRPF</sequence>
<evidence type="ECO:0000256" key="4">
    <source>
        <dbReference type="ARBA" id="ARBA00022807"/>
    </source>
</evidence>
<accession>A0A6L9L8L6</accession>
<dbReference type="GO" id="GO:0006508">
    <property type="term" value="P:proteolysis"/>
    <property type="evidence" value="ECO:0007669"/>
    <property type="project" value="UniProtKB-KW"/>
</dbReference>
<protein>
    <submittedName>
        <fullName evidence="8">C40 family peptidase</fullName>
    </submittedName>
</protein>
<dbReference type="Gene3D" id="3.90.1720.10">
    <property type="entry name" value="endopeptidase domain like (from Nostoc punctiforme)"/>
    <property type="match status" value="1"/>
</dbReference>
<evidence type="ECO:0000256" key="1">
    <source>
        <dbReference type="ARBA" id="ARBA00007074"/>
    </source>
</evidence>
<dbReference type="EMBL" id="JAAFZH010000002">
    <property type="protein sequence ID" value="NDU94708.1"/>
    <property type="molecule type" value="Genomic_DNA"/>
</dbReference>
<reference evidence="8 9" key="1">
    <citation type="submission" date="2020-02" db="EMBL/GenBank/DDBJ databases">
        <title>Draft genome sequence of two Spirosoma agri KCTC 52727 and Spirosoma terrae KCTC 52035.</title>
        <authorList>
            <person name="Rojas J."/>
            <person name="Ambika Manirajan B."/>
            <person name="Suarez C."/>
            <person name="Ratering S."/>
            <person name="Schnell S."/>
        </authorList>
    </citation>
    <scope>NUCLEOTIDE SEQUENCE [LARGE SCALE GENOMIC DNA]</scope>
    <source>
        <strain evidence="8 9">KCTC 52035</strain>
    </source>
</reference>
<dbReference type="PANTHER" id="PTHR47053">
    <property type="entry name" value="MUREIN DD-ENDOPEPTIDASE MEPH-RELATED"/>
    <property type="match status" value="1"/>
</dbReference>
<evidence type="ECO:0000256" key="6">
    <source>
        <dbReference type="SAM" id="SignalP"/>
    </source>
</evidence>
<keyword evidence="4" id="KW-0788">Thiol protease</keyword>
<feature type="domain" description="NlpC/P60" evidence="7">
    <location>
        <begin position="80"/>
        <end position="209"/>
    </location>
</feature>
<feature type="compositionally biased region" description="Low complexity" evidence="5">
    <location>
        <begin position="30"/>
        <end position="55"/>
    </location>
</feature>
<comment type="caution">
    <text evidence="8">The sequence shown here is derived from an EMBL/GenBank/DDBJ whole genome shotgun (WGS) entry which is preliminary data.</text>
</comment>
<organism evidence="8 9">
    <name type="scientific">Spirosoma terrae</name>
    <dbReference type="NCBI Taxonomy" id="1968276"/>
    <lineage>
        <taxon>Bacteria</taxon>
        <taxon>Pseudomonadati</taxon>
        <taxon>Bacteroidota</taxon>
        <taxon>Cytophagia</taxon>
        <taxon>Cytophagales</taxon>
        <taxon>Cytophagaceae</taxon>
        <taxon>Spirosoma</taxon>
    </lineage>
</organism>
<dbReference type="Pfam" id="PF00877">
    <property type="entry name" value="NLPC_P60"/>
    <property type="match status" value="1"/>
</dbReference>
<evidence type="ECO:0000256" key="3">
    <source>
        <dbReference type="ARBA" id="ARBA00022801"/>
    </source>
</evidence>
<keyword evidence="6" id="KW-0732">Signal</keyword>
<evidence type="ECO:0000313" key="8">
    <source>
        <dbReference type="EMBL" id="NDU94708.1"/>
    </source>
</evidence>
<evidence type="ECO:0000313" key="9">
    <source>
        <dbReference type="Proteomes" id="UP000474175"/>
    </source>
</evidence>
<gene>
    <name evidence="8" type="ORF">GK108_07470</name>
</gene>
<dbReference type="Proteomes" id="UP000474175">
    <property type="component" value="Unassembled WGS sequence"/>
</dbReference>
<dbReference type="PROSITE" id="PS51935">
    <property type="entry name" value="NLPC_P60"/>
    <property type="match status" value="1"/>
</dbReference>
<keyword evidence="9" id="KW-1185">Reference proteome</keyword>
<feature type="chain" id="PRO_5026690145" evidence="6">
    <location>
        <begin position="31"/>
        <end position="209"/>
    </location>
</feature>
<keyword evidence="2" id="KW-0645">Protease</keyword>
<dbReference type="PANTHER" id="PTHR47053:SF1">
    <property type="entry name" value="MUREIN DD-ENDOPEPTIDASE MEPH-RELATED"/>
    <property type="match status" value="1"/>
</dbReference>
<dbReference type="PROSITE" id="PS51257">
    <property type="entry name" value="PROKAR_LIPOPROTEIN"/>
    <property type="match status" value="1"/>
</dbReference>
<keyword evidence="3" id="KW-0378">Hydrolase</keyword>
<proteinExistence type="inferred from homology"/>
<comment type="similarity">
    <text evidence="1">Belongs to the peptidase C40 family.</text>
</comment>
<dbReference type="InterPro" id="IPR000064">
    <property type="entry name" value="NLP_P60_dom"/>
</dbReference>
<dbReference type="GO" id="GO:0008234">
    <property type="term" value="F:cysteine-type peptidase activity"/>
    <property type="evidence" value="ECO:0007669"/>
    <property type="project" value="UniProtKB-KW"/>
</dbReference>
<dbReference type="AlphaFoldDB" id="A0A6L9L8L6"/>
<evidence type="ECO:0000256" key="5">
    <source>
        <dbReference type="SAM" id="MobiDB-lite"/>
    </source>
</evidence>
<evidence type="ECO:0000259" key="7">
    <source>
        <dbReference type="PROSITE" id="PS51935"/>
    </source>
</evidence>
<feature type="region of interest" description="Disordered" evidence="5">
    <location>
        <begin position="30"/>
        <end position="71"/>
    </location>
</feature>
<dbReference type="InterPro" id="IPR051202">
    <property type="entry name" value="Peptidase_C40"/>
</dbReference>
<evidence type="ECO:0000256" key="2">
    <source>
        <dbReference type="ARBA" id="ARBA00022670"/>
    </source>
</evidence>
<dbReference type="SUPFAM" id="SSF54001">
    <property type="entry name" value="Cysteine proteinases"/>
    <property type="match status" value="1"/>
</dbReference>
<dbReference type="RefSeq" id="WP_163945144.1">
    <property type="nucleotide sequence ID" value="NZ_JAAFZH010000002.1"/>
</dbReference>
<dbReference type="InterPro" id="IPR038765">
    <property type="entry name" value="Papain-like_cys_pep_sf"/>
</dbReference>
<feature type="signal peptide" evidence="6">
    <location>
        <begin position="1"/>
        <end position="30"/>
    </location>
</feature>
<name>A0A6L9L8L6_9BACT</name>